<name>A0A368NLQ6_9GAMM</name>
<evidence type="ECO:0000313" key="2">
    <source>
        <dbReference type="Proteomes" id="UP000252558"/>
    </source>
</evidence>
<dbReference type="EMBL" id="QPID01000002">
    <property type="protein sequence ID" value="RCU51532.1"/>
    <property type="molecule type" value="Genomic_DNA"/>
</dbReference>
<accession>A0A368NLQ6</accession>
<gene>
    <name evidence="1" type="ORF">DU002_03410</name>
</gene>
<protein>
    <submittedName>
        <fullName evidence="1">DUF3313 domain-containing protein</fullName>
    </submittedName>
</protein>
<dbReference type="AlphaFoldDB" id="A0A368NLQ6"/>
<keyword evidence="2" id="KW-1185">Reference proteome</keyword>
<dbReference type="RefSeq" id="WP_114336961.1">
    <property type="nucleotide sequence ID" value="NZ_QPID01000002.1"/>
</dbReference>
<sequence>MYNISSSHLVIIVLVSVLSGCIAKPDVAATYSGFLGGGSDYALLKPVTDKDGHVTAMRYRHPSFTLDAYDHIMIEPVKFYLRTDLAKMTSLTDEQKQEIGRLFSKKLIAAVDGRFTLVDKPGPKTLVIKPAISGVALARPDMAGTDYLPIGFVVRSLDEMGQTADQVTVVFFEGEFIDGATGMRVGALVEGHQGRTVARGALLSMDDLKPALTYWANKLKSALYQNSVGKETVEQVN</sequence>
<reference evidence="1 2" key="1">
    <citation type="submission" date="2018-07" db="EMBL/GenBank/DDBJ databases">
        <title>Corallincola holothuriorum sp. nov., a new facultative anaerobe isolated from sea cucumber Apostichopus japonicus.</title>
        <authorList>
            <person name="Xia H."/>
        </authorList>
    </citation>
    <scope>NUCLEOTIDE SEQUENCE [LARGE SCALE GENOMIC DNA]</scope>
    <source>
        <strain evidence="1 2">C4</strain>
    </source>
</reference>
<dbReference type="Pfam" id="PF11769">
    <property type="entry name" value="DUF3313"/>
    <property type="match status" value="1"/>
</dbReference>
<dbReference type="OrthoDB" id="6192874at2"/>
<dbReference type="InterPro" id="IPR021747">
    <property type="entry name" value="DUF3313"/>
</dbReference>
<proteinExistence type="predicted"/>
<evidence type="ECO:0000313" key="1">
    <source>
        <dbReference type="EMBL" id="RCU51532.1"/>
    </source>
</evidence>
<dbReference type="Proteomes" id="UP000252558">
    <property type="component" value="Unassembled WGS sequence"/>
</dbReference>
<comment type="caution">
    <text evidence="1">The sequence shown here is derived from an EMBL/GenBank/DDBJ whole genome shotgun (WGS) entry which is preliminary data.</text>
</comment>
<organism evidence="1 2">
    <name type="scientific">Corallincola holothuriorum</name>
    <dbReference type="NCBI Taxonomy" id="2282215"/>
    <lineage>
        <taxon>Bacteria</taxon>
        <taxon>Pseudomonadati</taxon>
        <taxon>Pseudomonadota</taxon>
        <taxon>Gammaproteobacteria</taxon>
        <taxon>Alteromonadales</taxon>
        <taxon>Psychromonadaceae</taxon>
        <taxon>Corallincola</taxon>
    </lineage>
</organism>